<comment type="caution">
    <text evidence="1">The sequence shown here is derived from an EMBL/GenBank/DDBJ whole genome shotgun (WGS) entry which is preliminary data.</text>
</comment>
<sequence>MIEAWSSSLGPDLVAEITASRGGATGSRQQISARDISIFKGRLGN</sequence>
<reference evidence="1" key="1">
    <citation type="journal article" date="2023" name="GigaByte">
        <title>Genome assembly of the bearded iris, Iris pallida Lam.</title>
        <authorList>
            <person name="Bruccoleri R.E."/>
            <person name="Oakeley E.J."/>
            <person name="Faust A.M.E."/>
            <person name="Altorfer M."/>
            <person name="Dessus-Babus S."/>
            <person name="Burckhardt D."/>
            <person name="Oertli M."/>
            <person name="Naumann U."/>
            <person name="Petersen F."/>
            <person name="Wong J."/>
        </authorList>
    </citation>
    <scope>NUCLEOTIDE SEQUENCE</scope>
    <source>
        <strain evidence="1">GSM-AAB239-AS_SAM_17_03QT</strain>
    </source>
</reference>
<gene>
    <name evidence="1" type="ORF">M6B38_188290</name>
    <name evidence="2" type="ORF">M6B38_331400</name>
</gene>
<evidence type="ECO:0000313" key="2">
    <source>
        <dbReference type="EMBL" id="KAJ6835660.1"/>
    </source>
</evidence>
<accession>A0AAX6EH95</accession>
<dbReference type="AlphaFoldDB" id="A0AAX6EH95"/>
<dbReference type="EMBL" id="JANAVB010036420">
    <property type="protein sequence ID" value="KAJ6803472.1"/>
    <property type="molecule type" value="Genomic_DNA"/>
</dbReference>
<reference evidence="1" key="2">
    <citation type="submission" date="2023-04" db="EMBL/GenBank/DDBJ databases">
        <authorList>
            <person name="Bruccoleri R.E."/>
            <person name="Oakeley E.J."/>
            <person name="Faust A.-M."/>
            <person name="Dessus-Babus S."/>
            <person name="Altorfer M."/>
            <person name="Burckhardt D."/>
            <person name="Oertli M."/>
            <person name="Naumann U."/>
            <person name="Petersen F."/>
            <person name="Wong J."/>
        </authorList>
    </citation>
    <scope>NUCLEOTIDE SEQUENCE</scope>
    <source>
        <strain evidence="1">GSM-AAB239-AS_SAM_17_03QT</strain>
        <tissue evidence="1">Leaf</tissue>
    </source>
</reference>
<evidence type="ECO:0000313" key="1">
    <source>
        <dbReference type="EMBL" id="KAJ6803472.1"/>
    </source>
</evidence>
<dbReference type="EMBL" id="JANAVB010013212">
    <property type="protein sequence ID" value="KAJ6835660.1"/>
    <property type="molecule type" value="Genomic_DNA"/>
</dbReference>
<evidence type="ECO:0000313" key="3">
    <source>
        <dbReference type="Proteomes" id="UP001140949"/>
    </source>
</evidence>
<dbReference type="Proteomes" id="UP001140949">
    <property type="component" value="Unassembled WGS sequence"/>
</dbReference>
<proteinExistence type="predicted"/>
<name>A0AAX6EH95_IRIPA</name>
<protein>
    <submittedName>
        <fullName evidence="1">Uncharacterized protein</fullName>
    </submittedName>
</protein>
<organism evidence="1 3">
    <name type="scientific">Iris pallida</name>
    <name type="common">Sweet iris</name>
    <dbReference type="NCBI Taxonomy" id="29817"/>
    <lineage>
        <taxon>Eukaryota</taxon>
        <taxon>Viridiplantae</taxon>
        <taxon>Streptophyta</taxon>
        <taxon>Embryophyta</taxon>
        <taxon>Tracheophyta</taxon>
        <taxon>Spermatophyta</taxon>
        <taxon>Magnoliopsida</taxon>
        <taxon>Liliopsida</taxon>
        <taxon>Asparagales</taxon>
        <taxon>Iridaceae</taxon>
        <taxon>Iridoideae</taxon>
        <taxon>Irideae</taxon>
        <taxon>Iris</taxon>
    </lineage>
</organism>
<keyword evidence="3" id="KW-1185">Reference proteome</keyword>